<protein>
    <submittedName>
        <fullName evidence="2">Uncharacterized protein</fullName>
    </submittedName>
</protein>
<name>D3BP04_HETP5</name>
<gene>
    <name evidence="2" type="ORF">PPL_09766</name>
</gene>
<feature type="compositionally biased region" description="Polar residues" evidence="1">
    <location>
        <begin position="78"/>
        <end position="95"/>
    </location>
</feature>
<organism evidence="2 3">
    <name type="scientific">Heterostelium pallidum (strain ATCC 26659 / Pp 5 / PN500)</name>
    <name type="common">Cellular slime mold</name>
    <name type="synonym">Polysphondylium pallidum</name>
    <dbReference type="NCBI Taxonomy" id="670386"/>
    <lineage>
        <taxon>Eukaryota</taxon>
        <taxon>Amoebozoa</taxon>
        <taxon>Evosea</taxon>
        <taxon>Eumycetozoa</taxon>
        <taxon>Dictyostelia</taxon>
        <taxon>Acytosteliales</taxon>
        <taxon>Acytosteliaceae</taxon>
        <taxon>Heterostelium</taxon>
    </lineage>
</organism>
<accession>D3BP04</accession>
<feature type="region of interest" description="Disordered" evidence="1">
    <location>
        <begin position="72"/>
        <end position="95"/>
    </location>
</feature>
<evidence type="ECO:0000313" key="2">
    <source>
        <dbReference type="EMBL" id="EFA77014.1"/>
    </source>
</evidence>
<dbReference type="EMBL" id="ADBJ01000044">
    <property type="protein sequence ID" value="EFA77014.1"/>
    <property type="molecule type" value="Genomic_DNA"/>
</dbReference>
<dbReference type="InParanoid" id="D3BP04"/>
<sequence>MILAAMRYLFLVSFNITPDSEKFFFNVANTRIVDANLLIIEYTSQLLYNHQRYLTTTGIMNNVYTTSVKNLEEKDHSTSSMPTKSTSLGNSKYRS</sequence>
<keyword evidence="3" id="KW-1185">Reference proteome</keyword>
<comment type="caution">
    <text evidence="2">The sequence shown here is derived from an EMBL/GenBank/DDBJ whole genome shotgun (WGS) entry which is preliminary data.</text>
</comment>
<dbReference type="GeneID" id="31365239"/>
<dbReference type="AlphaFoldDB" id="D3BP04"/>
<reference evidence="2 3" key="1">
    <citation type="journal article" date="2011" name="Genome Res.">
        <title>Phylogeny-wide analysis of social amoeba genomes highlights ancient origins for complex intercellular communication.</title>
        <authorList>
            <person name="Heidel A.J."/>
            <person name="Lawal H.M."/>
            <person name="Felder M."/>
            <person name="Schilde C."/>
            <person name="Helps N.R."/>
            <person name="Tunggal B."/>
            <person name="Rivero F."/>
            <person name="John U."/>
            <person name="Schleicher M."/>
            <person name="Eichinger L."/>
            <person name="Platzer M."/>
            <person name="Noegel A.A."/>
            <person name="Schaap P."/>
            <person name="Gloeckner G."/>
        </authorList>
    </citation>
    <scope>NUCLEOTIDE SEQUENCE [LARGE SCALE GENOMIC DNA]</scope>
    <source>
        <strain evidence="3">ATCC 26659 / Pp 5 / PN500</strain>
    </source>
</reference>
<dbReference type="RefSeq" id="XP_020429144.1">
    <property type="nucleotide sequence ID" value="XM_020580557.1"/>
</dbReference>
<proteinExistence type="predicted"/>
<evidence type="ECO:0000313" key="3">
    <source>
        <dbReference type="Proteomes" id="UP000001396"/>
    </source>
</evidence>
<dbReference type="Proteomes" id="UP000001396">
    <property type="component" value="Unassembled WGS sequence"/>
</dbReference>
<evidence type="ECO:0000256" key="1">
    <source>
        <dbReference type="SAM" id="MobiDB-lite"/>
    </source>
</evidence>